<proteinExistence type="predicted"/>
<protein>
    <submittedName>
        <fullName evidence="2">Uncharacterized protein</fullName>
    </submittedName>
</protein>
<name>A0A9P4W845_CURKU</name>
<feature type="region of interest" description="Disordered" evidence="1">
    <location>
        <begin position="1"/>
        <end position="43"/>
    </location>
</feature>
<evidence type="ECO:0000256" key="1">
    <source>
        <dbReference type="SAM" id="MobiDB-lite"/>
    </source>
</evidence>
<reference evidence="2" key="1">
    <citation type="submission" date="2019-04" db="EMBL/GenBank/DDBJ databases">
        <title>Sequencing of skin fungus with MAO and IRED activity.</title>
        <authorList>
            <person name="Marsaioli A.J."/>
            <person name="Bonatto J.M.C."/>
            <person name="Reis Junior O."/>
        </authorList>
    </citation>
    <scope>NUCLEOTIDE SEQUENCE</scope>
    <source>
        <strain evidence="2">30M1</strain>
    </source>
</reference>
<comment type="caution">
    <text evidence="2">The sequence shown here is derived from an EMBL/GenBank/DDBJ whole genome shotgun (WGS) entry which is preliminary data.</text>
</comment>
<evidence type="ECO:0000313" key="2">
    <source>
        <dbReference type="EMBL" id="KAF3001821.1"/>
    </source>
</evidence>
<dbReference type="OrthoDB" id="3683641at2759"/>
<feature type="compositionally biased region" description="Low complexity" evidence="1">
    <location>
        <begin position="110"/>
        <end position="125"/>
    </location>
</feature>
<organism evidence="2 3">
    <name type="scientific">Curvularia kusanoi</name>
    <name type="common">Cochliobolus kusanoi</name>
    <dbReference type="NCBI Taxonomy" id="90978"/>
    <lineage>
        <taxon>Eukaryota</taxon>
        <taxon>Fungi</taxon>
        <taxon>Dikarya</taxon>
        <taxon>Ascomycota</taxon>
        <taxon>Pezizomycotina</taxon>
        <taxon>Dothideomycetes</taxon>
        <taxon>Pleosporomycetidae</taxon>
        <taxon>Pleosporales</taxon>
        <taxon>Pleosporineae</taxon>
        <taxon>Pleosporaceae</taxon>
        <taxon>Curvularia</taxon>
    </lineage>
</organism>
<evidence type="ECO:0000313" key="3">
    <source>
        <dbReference type="Proteomes" id="UP000801428"/>
    </source>
</evidence>
<dbReference type="EMBL" id="SWKU01000012">
    <property type="protein sequence ID" value="KAF3001821.1"/>
    <property type="molecule type" value="Genomic_DNA"/>
</dbReference>
<dbReference type="AlphaFoldDB" id="A0A9P4W845"/>
<accession>A0A9P4W845</accession>
<gene>
    <name evidence="2" type="ORF">E8E13_003423</name>
</gene>
<dbReference type="Proteomes" id="UP000801428">
    <property type="component" value="Unassembled WGS sequence"/>
</dbReference>
<sequence length="246" mass="27172">MKKGELPFTGAGGEVSRTGYSRHLTRHAQKDEEAGAEGRGILNTRKRLWRDTAGNIVTQKPSVTKPARKLQPPSRPLYQNLMHTFDSNSAPSLPHHSEGYVPITPPGLRASSISSSSSSASSSINTPNLLPGLLSPNSIPMQLPSPATEQWPWPKSPYAELDLDLPTLVPGQAKPQITTHHHFSRGEQWTYPTSPAVELDLFDTSVAKNTPFADLFDPSIEVFKSYSFTSLRDCWGLFDTLRRQVR</sequence>
<keyword evidence="3" id="KW-1185">Reference proteome</keyword>
<feature type="region of interest" description="Disordered" evidence="1">
    <location>
        <begin position="86"/>
        <end position="125"/>
    </location>
</feature>